<accession>A0A5J4P9S5</accession>
<protein>
    <submittedName>
        <fullName evidence="1">Uncharacterized protein</fullName>
    </submittedName>
</protein>
<proteinExistence type="predicted"/>
<dbReference type="EMBL" id="SNRY01010496">
    <property type="protein sequence ID" value="KAA6305690.1"/>
    <property type="molecule type" value="Genomic_DNA"/>
</dbReference>
<name>A0A5J4P9S5_9ZZZZ</name>
<sequence>MVKNGIQMVSAYIKFPATGNIVA</sequence>
<organism evidence="1">
    <name type="scientific">termite gut metagenome</name>
    <dbReference type="NCBI Taxonomy" id="433724"/>
    <lineage>
        <taxon>unclassified sequences</taxon>
        <taxon>metagenomes</taxon>
        <taxon>organismal metagenomes</taxon>
    </lineage>
</organism>
<feature type="non-terminal residue" evidence="1">
    <location>
        <position position="23"/>
    </location>
</feature>
<gene>
    <name evidence="1" type="ORF">EZS27_042657</name>
</gene>
<reference evidence="1" key="1">
    <citation type="submission" date="2019-03" db="EMBL/GenBank/DDBJ databases">
        <title>Single cell metagenomics reveals metabolic interactions within the superorganism composed of flagellate Streblomastix strix and complex community of Bacteroidetes bacteria on its surface.</title>
        <authorList>
            <person name="Treitli S.C."/>
            <person name="Kolisko M."/>
            <person name="Husnik F."/>
            <person name="Keeling P."/>
            <person name="Hampl V."/>
        </authorList>
    </citation>
    <scope>NUCLEOTIDE SEQUENCE</scope>
    <source>
        <strain evidence="1">STM</strain>
    </source>
</reference>
<dbReference type="AlphaFoldDB" id="A0A5J4P9S5"/>
<comment type="caution">
    <text evidence="1">The sequence shown here is derived from an EMBL/GenBank/DDBJ whole genome shotgun (WGS) entry which is preliminary data.</text>
</comment>
<evidence type="ECO:0000313" key="1">
    <source>
        <dbReference type="EMBL" id="KAA6305690.1"/>
    </source>
</evidence>